<dbReference type="RefSeq" id="XP_022459688.1">
    <property type="nucleotide sequence ID" value="XM_022602112.1"/>
</dbReference>
<dbReference type="GO" id="GO:0016791">
    <property type="term" value="F:phosphatase activity"/>
    <property type="evidence" value="ECO:0007669"/>
    <property type="project" value="InterPro"/>
</dbReference>
<dbReference type="PANTHER" id="PTHR31126">
    <property type="entry name" value="TYROSINE-PROTEIN PHOSPHATASE"/>
    <property type="match status" value="1"/>
</dbReference>
<evidence type="ECO:0000256" key="5">
    <source>
        <dbReference type="ARBA" id="ARBA00047562"/>
    </source>
</evidence>
<keyword evidence="2" id="KW-0378">Hydrolase</keyword>
<dbReference type="PROSITE" id="PS50054">
    <property type="entry name" value="TYR_PHOSPHATASE_DUAL"/>
    <property type="match status" value="1"/>
</dbReference>
<dbReference type="Proteomes" id="UP000019384">
    <property type="component" value="Unassembled WGS sequence"/>
</dbReference>
<evidence type="ECO:0000313" key="10">
    <source>
        <dbReference type="EMBL" id="CDK27695.1"/>
    </source>
</evidence>
<evidence type="ECO:0000256" key="7">
    <source>
        <dbReference type="ARBA" id="ARBA00048424"/>
    </source>
</evidence>
<dbReference type="Pfam" id="PF03162">
    <property type="entry name" value="Y_phosphatase2"/>
    <property type="match status" value="1"/>
</dbReference>
<protein>
    <recommendedName>
        <fullName evidence="1">diphosphoinositol-polyphosphate diphosphatase</fullName>
        <ecNumber evidence="1">3.6.1.52</ecNumber>
    </recommendedName>
</protein>
<dbReference type="InterPro" id="IPR004861">
    <property type="entry name" value="Siw14-like"/>
</dbReference>
<keyword evidence="11" id="KW-1185">Reference proteome</keyword>
<dbReference type="EMBL" id="HG793128">
    <property type="protein sequence ID" value="CDK27695.1"/>
    <property type="molecule type" value="Genomic_DNA"/>
</dbReference>
<dbReference type="InterPro" id="IPR020428">
    <property type="entry name" value="PFA-DSPs"/>
</dbReference>
<dbReference type="PROSITE" id="PS00383">
    <property type="entry name" value="TYR_PHOSPHATASE_1"/>
    <property type="match status" value="1"/>
</dbReference>
<sequence>MADEIFDFEDGFEEEGVAKRRQDDEKTEVLVTETNSITQIGETDTYSMKVSGDKVSIMHETQGTNTSMPGGLVTPPENFSAVCGDIYRSSFPRTDNFEFLSRLKLKSIICLIPEDYPEENSSFIQDHNIKFFQIGMEGNKEPFVKIQPELIQEALKIVLNPENQPILIHCNRGKHRTGCLVGCIRKLQKWSLSMIFDEYRKFSYPKERPLDQQFIEMFRDEETDRYATARNWLPLKW</sequence>
<dbReference type="OrthoDB" id="6375174at2759"/>
<comment type="catalytic activity">
    <reaction evidence="4">
        <text>5-diphospho-1D-myo-inositol 1,2,3,4,6-pentakisphosphate + H2O = 1D-myo-inositol hexakisphosphate + phosphate + H(+)</text>
        <dbReference type="Rhea" id="RHEA:22384"/>
        <dbReference type="ChEBI" id="CHEBI:15377"/>
        <dbReference type="ChEBI" id="CHEBI:15378"/>
        <dbReference type="ChEBI" id="CHEBI:43474"/>
        <dbReference type="ChEBI" id="CHEBI:58130"/>
        <dbReference type="ChEBI" id="CHEBI:58628"/>
        <dbReference type="EC" id="3.6.1.52"/>
    </reaction>
    <physiologicalReaction direction="left-to-right" evidence="4">
        <dbReference type="Rhea" id="RHEA:22385"/>
    </physiologicalReaction>
</comment>
<comment type="similarity">
    <text evidence="3">Belongs to the protein-tyrosine phosphatase family. Atypical dual-specificity phosphatase Siw14-like subfamily.</text>
</comment>
<feature type="domain" description="Tyrosine-protein phosphatase" evidence="8">
    <location>
        <begin position="78"/>
        <end position="227"/>
    </location>
</feature>
<dbReference type="GO" id="GO:0005737">
    <property type="term" value="C:cytoplasm"/>
    <property type="evidence" value="ECO:0007669"/>
    <property type="project" value="TreeGrafter"/>
</dbReference>
<comment type="catalytic activity">
    <reaction evidence="5">
        <text>3,5-bis(diphospho)-1D-myo-inositol 1,2,4,6-tetrakisphosphate + H2O = 3-diphospho-1D-myo-inositol 1,2,4,5,6-pentakisphosphate + phosphate + 2 H(+)</text>
        <dbReference type="Rhea" id="RHEA:56312"/>
        <dbReference type="ChEBI" id="CHEBI:15377"/>
        <dbReference type="ChEBI" id="CHEBI:15378"/>
        <dbReference type="ChEBI" id="CHEBI:43474"/>
        <dbReference type="ChEBI" id="CHEBI:140372"/>
        <dbReference type="ChEBI" id="CHEBI:140374"/>
        <dbReference type="EC" id="3.6.1.52"/>
    </reaction>
    <physiologicalReaction direction="left-to-right" evidence="5">
        <dbReference type="Rhea" id="RHEA:56313"/>
    </physiologicalReaction>
</comment>
<dbReference type="FunFam" id="3.90.190.10:FF:000024">
    <property type="entry name" value="probable tyrosine-protein phosphatase At1g05000"/>
    <property type="match status" value="1"/>
</dbReference>
<comment type="catalytic activity">
    <reaction evidence="6">
        <text>1,5-bis(diphospho)-1D-myo-inositol 2,3,4,6-tetrakisphosphate + H2O = 1-diphospho-1D-myo-inositol 2,3,4,5,6-pentakisphosphate + phosphate + 2 H(+)</text>
        <dbReference type="Rhea" id="RHEA:79699"/>
        <dbReference type="ChEBI" id="CHEBI:15377"/>
        <dbReference type="ChEBI" id="CHEBI:15378"/>
        <dbReference type="ChEBI" id="CHEBI:43474"/>
        <dbReference type="ChEBI" id="CHEBI:74946"/>
        <dbReference type="ChEBI" id="CHEBI:77983"/>
        <dbReference type="EC" id="3.6.1.52"/>
    </reaction>
    <physiologicalReaction direction="left-to-right" evidence="6">
        <dbReference type="Rhea" id="RHEA:79700"/>
    </physiologicalReaction>
</comment>
<comment type="catalytic activity">
    <reaction evidence="7">
        <text>6-diphospho-1D-myo-inositol pentakisphosphate + H2O = 1D-myo-inositol hexakisphosphate + phosphate + H(+)</text>
        <dbReference type="Rhea" id="RHEA:79703"/>
        <dbReference type="ChEBI" id="CHEBI:15377"/>
        <dbReference type="ChEBI" id="CHEBI:15378"/>
        <dbReference type="ChEBI" id="CHEBI:43474"/>
        <dbReference type="ChEBI" id="CHEBI:58130"/>
        <dbReference type="ChEBI" id="CHEBI:230534"/>
        <dbReference type="EC" id="3.6.1.52"/>
    </reaction>
    <physiologicalReaction direction="left-to-right" evidence="7">
        <dbReference type="Rhea" id="RHEA:79704"/>
    </physiologicalReaction>
</comment>
<dbReference type="HOGENOM" id="CLU_047845_1_1_1"/>
<dbReference type="InterPro" id="IPR029021">
    <property type="entry name" value="Prot-tyrosine_phosphatase-like"/>
</dbReference>
<evidence type="ECO:0000259" key="8">
    <source>
        <dbReference type="PROSITE" id="PS50054"/>
    </source>
</evidence>
<dbReference type="InterPro" id="IPR020422">
    <property type="entry name" value="TYR_PHOSPHATASE_DUAL_dom"/>
</dbReference>
<dbReference type="InterPro" id="IPR016130">
    <property type="entry name" value="Tyr_Pase_AS"/>
</dbReference>
<dbReference type="PANTHER" id="PTHR31126:SF48">
    <property type="entry name" value="INOSITOL PHOSPHATASE SIW14"/>
    <property type="match status" value="1"/>
</dbReference>
<gene>
    <name evidence="10" type="ORF">KUCA_T00003674001</name>
</gene>
<dbReference type="GeneID" id="34521076"/>
<evidence type="ECO:0000256" key="3">
    <source>
        <dbReference type="ARBA" id="ARBA00044949"/>
    </source>
</evidence>
<evidence type="ECO:0000313" key="11">
    <source>
        <dbReference type="Proteomes" id="UP000019384"/>
    </source>
</evidence>
<dbReference type="AlphaFoldDB" id="W6MWN9"/>
<dbReference type="GO" id="GO:0052840">
    <property type="term" value="F:inositol diphosphate tetrakisphosphate diphosphatase activity"/>
    <property type="evidence" value="ECO:0007669"/>
    <property type="project" value="TreeGrafter"/>
</dbReference>
<evidence type="ECO:0000256" key="4">
    <source>
        <dbReference type="ARBA" id="ARBA00047342"/>
    </source>
</evidence>
<evidence type="ECO:0000256" key="2">
    <source>
        <dbReference type="ARBA" id="ARBA00022801"/>
    </source>
</evidence>
<name>W6MWN9_9ASCO</name>
<evidence type="ECO:0000259" key="9">
    <source>
        <dbReference type="PROSITE" id="PS50056"/>
    </source>
</evidence>
<dbReference type="EC" id="3.6.1.52" evidence="1"/>
<dbReference type="PROSITE" id="PS50056">
    <property type="entry name" value="TYR_PHOSPHATASE_2"/>
    <property type="match status" value="1"/>
</dbReference>
<evidence type="ECO:0000256" key="6">
    <source>
        <dbReference type="ARBA" id="ARBA00047927"/>
    </source>
</evidence>
<dbReference type="STRING" id="1382522.W6MWN9"/>
<accession>W6MWN9</accession>
<dbReference type="Gene3D" id="3.90.190.10">
    <property type="entry name" value="Protein tyrosine phosphatase superfamily"/>
    <property type="match status" value="1"/>
</dbReference>
<proteinExistence type="inferred from homology"/>
<reference evidence="10" key="1">
    <citation type="submission" date="2013-12" db="EMBL/GenBank/DDBJ databases">
        <authorList>
            <person name="Genoscope - CEA"/>
        </authorList>
    </citation>
    <scope>NUCLEOTIDE SEQUENCE</scope>
    <source>
        <strain evidence="10">CBS 1993</strain>
    </source>
</reference>
<dbReference type="SUPFAM" id="SSF52799">
    <property type="entry name" value="(Phosphotyrosine protein) phosphatases II"/>
    <property type="match status" value="1"/>
</dbReference>
<dbReference type="PRINTS" id="PR01911">
    <property type="entry name" value="PFDSPHPHTASE"/>
</dbReference>
<evidence type="ECO:0000256" key="1">
    <source>
        <dbReference type="ARBA" id="ARBA00012527"/>
    </source>
</evidence>
<reference evidence="10" key="2">
    <citation type="submission" date="2014-02" db="EMBL/GenBank/DDBJ databases">
        <title>Complete DNA sequence of /Kuraishia capsulata/ illustrates novel genomic features among budding yeasts (/Saccharomycotina/).</title>
        <authorList>
            <person name="Morales L."/>
            <person name="Noel B."/>
            <person name="Porcel B."/>
            <person name="Marcet-Houben M."/>
            <person name="Hullo M-F."/>
            <person name="Sacerdot C."/>
            <person name="Tekaia F."/>
            <person name="Leh-Louis V."/>
            <person name="Despons L."/>
            <person name="Khanna V."/>
            <person name="Aury J-M."/>
            <person name="Barbe V."/>
            <person name="Couloux A."/>
            <person name="Labadie K."/>
            <person name="Pelletier E."/>
            <person name="Souciet J-L."/>
            <person name="Boekhout T."/>
            <person name="Gabaldon T."/>
            <person name="Wincker P."/>
            <person name="Dujon B."/>
        </authorList>
    </citation>
    <scope>NUCLEOTIDE SEQUENCE</scope>
    <source>
        <strain evidence="10">CBS 1993</strain>
    </source>
</reference>
<organism evidence="10 11">
    <name type="scientific">Kuraishia capsulata CBS 1993</name>
    <dbReference type="NCBI Taxonomy" id="1382522"/>
    <lineage>
        <taxon>Eukaryota</taxon>
        <taxon>Fungi</taxon>
        <taxon>Dikarya</taxon>
        <taxon>Ascomycota</taxon>
        <taxon>Saccharomycotina</taxon>
        <taxon>Pichiomycetes</taxon>
        <taxon>Pichiales</taxon>
        <taxon>Pichiaceae</taxon>
        <taxon>Kuraishia</taxon>
    </lineage>
</organism>
<feature type="domain" description="Tyrosine specific protein phosphatases" evidence="9">
    <location>
        <begin position="141"/>
        <end position="181"/>
    </location>
</feature>
<dbReference type="CDD" id="cd14528">
    <property type="entry name" value="PFA-DSP_Siw14"/>
    <property type="match status" value="1"/>
</dbReference>
<dbReference type="InterPro" id="IPR000387">
    <property type="entry name" value="Tyr_Pase_dom"/>
</dbReference>